<proteinExistence type="predicted"/>
<gene>
    <name evidence="1" type="ORF">UFOPK2593_01604</name>
</gene>
<evidence type="ECO:0000313" key="1">
    <source>
        <dbReference type="EMBL" id="CAB4719470.1"/>
    </source>
</evidence>
<dbReference type="EMBL" id="CAEZXW010000180">
    <property type="protein sequence ID" value="CAB4719470.1"/>
    <property type="molecule type" value="Genomic_DNA"/>
</dbReference>
<reference evidence="1" key="1">
    <citation type="submission" date="2020-05" db="EMBL/GenBank/DDBJ databases">
        <authorList>
            <person name="Chiriac C."/>
            <person name="Salcher M."/>
            <person name="Ghai R."/>
            <person name="Kavagutti S V."/>
        </authorList>
    </citation>
    <scope>NUCLEOTIDE SEQUENCE</scope>
</reference>
<sequence length="82" mass="8493">MVRAEAAYARLLTVTLAVTSDPAVVVSSTAVAPAVVESVYCAPGTQSKMMNVYERRADMAPESTGGTPSFSTEPLTVADVVV</sequence>
<dbReference type="AlphaFoldDB" id="A0A6J6R695"/>
<accession>A0A6J6R695</accession>
<organism evidence="1">
    <name type="scientific">freshwater metagenome</name>
    <dbReference type="NCBI Taxonomy" id="449393"/>
    <lineage>
        <taxon>unclassified sequences</taxon>
        <taxon>metagenomes</taxon>
        <taxon>ecological metagenomes</taxon>
    </lineage>
</organism>
<protein>
    <submittedName>
        <fullName evidence="1">Unannotated protein</fullName>
    </submittedName>
</protein>
<name>A0A6J6R695_9ZZZZ</name>